<dbReference type="PANTHER" id="PTHR31511">
    <property type="entry name" value="PROTEIN CBG23764"/>
    <property type="match status" value="1"/>
</dbReference>
<organism evidence="1 2">
    <name type="scientific">Ambispora leptoticha</name>
    <dbReference type="NCBI Taxonomy" id="144679"/>
    <lineage>
        <taxon>Eukaryota</taxon>
        <taxon>Fungi</taxon>
        <taxon>Fungi incertae sedis</taxon>
        <taxon>Mucoromycota</taxon>
        <taxon>Glomeromycotina</taxon>
        <taxon>Glomeromycetes</taxon>
        <taxon>Archaeosporales</taxon>
        <taxon>Ambisporaceae</taxon>
        <taxon>Ambispora</taxon>
    </lineage>
</organism>
<dbReference type="EMBL" id="CAJVPS010015500">
    <property type="protein sequence ID" value="CAG8686803.1"/>
    <property type="molecule type" value="Genomic_DNA"/>
</dbReference>
<dbReference type="PANTHER" id="PTHR31511:SF12">
    <property type="entry name" value="RHO TERMINATION FACTOR N-TERMINAL DOMAIN-CONTAINING PROTEIN"/>
    <property type="match status" value="1"/>
</dbReference>
<gene>
    <name evidence="1" type="ORF">ALEPTO_LOCUS11056</name>
</gene>
<reference evidence="1" key="1">
    <citation type="submission" date="2021-06" db="EMBL/GenBank/DDBJ databases">
        <authorList>
            <person name="Kallberg Y."/>
            <person name="Tangrot J."/>
            <person name="Rosling A."/>
        </authorList>
    </citation>
    <scope>NUCLEOTIDE SEQUENCE</scope>
    <source>
        <strain evidence="1">FL130A</strain>
    </source>
</reference>
<dbReference type="Proteomes" id="UP000789508">
    <property type="component" value="Unassembled WGS sequence"/>
</dbReference>
<evidence type="ECO:0000313" key="1">
    <source>
        <dbReference type="EMBL" id="CAG8686803.1"/>
    </source>
</evidence>
<name>A0A9N9HL01_9GLOM</name>
<dbReference type="InterPro" id="IPR043502">
    <property type="entry name" value="DNA/RNA_pol_sf"/>
</dbReference>
<sequence>MSMEYDGLDPSHYVSLPAYSWDAMLKMTGVKIELFTDMAMHDFIEKAKRGGIAMACKRYFKANNPKMGKAFNPSKPTTWIPYVDATNLYSWAMSQYLPIRNYKWEVSRKYLEDNPNEQKKYLEKILNTKADAKRGYFLNIKAHFPLKTHDYLSNLPPAVENMAVNKNMLCPYTTELVDNLDSGHFSATEKLVPHLGPREDYVIHYQELQYYVKLGIIVDEVTEILSFDQDNWLAPYITFNTKKRNEAKKAGNTFLSDFFKLKNNAVYGKTMENVLC</sequence>
<proteinExistence type="predicted"/>
<dbReference type="OrthoDB" id="2404467at2759"/>
<keyword evidence="2" id="KW-1185">Reference proteome</keyword>
<accession>A0A9N9HL01</accession>
<evidence type="ECO:0000313" key="2">
    <source>
        <dbReference type="Proteomes" id="UP000789508"/>
    </source>
</evidence>
<protein>
    <submittedName>
        <fullName evidence="1">5051_t:CDS:1</fullName>
    </submittedName>
</protein>
<dbReference type="SUPFAM" id="SSF56672">
    <property type="entry name" value="DNA/RNA polymerases"/>
    <property type="match status" value="1"/>
</dbReference>
<dbReference type="AlphaFoldDB" id="A0A9N9HL01"/>
<comment type="caution">
    <text evidence="1">The sequence shown here is derived from an EMBL/GenBank/DDBJ whole genome shotgun (WGS) entry which is preliminary data.</text>
</comment>